<dbReference type="AlphaFoldDB" id="A0A377BED8"/>
<dbReference type="Proteomes" id="UP000254052">
    <property type="component" value="Unassembled WGS sequence"/>
</dbReference>
<reference evidence="1 2" key="1">
    <citation type="submission" date="2018-06" db="EMBL/GenBank/DDBJ databases">
        <authorList>
            <consortium name="Pathogen Informatics"/>
            <person name="Doyle S."/>
        </authorList>
    </citation>
    <scope>NUCLEOTIDE SEQUENCE [LARGE SCALE GENOMIC DNA]</scope>
    <source>
        <strain evidence="1 2">NCTC9962</strain>
    </source>
</reference>
<evidence type="ECO:0000313" key="1">
    <source>
        <dbReference type="EMBL" id="STL59703.1"/>
    </source>
</evidence>
<name>A0A377BED8_ECOLX</name>
<dbReference type="EMBL" id="UGED01000009">
    <property type="protein sequence ID" value="STL59703.1"/>
    <property type="molecule type" value="Genomic_DNA"/>
</dbReference>
<sequence>MGGMMSTNKSNARSINKKALEGKIPHYRYPVTDSISMIGDNKLMATVKIAGYPYELADDSELYSNYNLFRTYLVSIGKDMAGQLGLWTYIDKREILVNDVYKSNNVLFRSLLINTWSGLIQVAGTMNLYTTSR</sequence>
<organism evidence="1 2">
    <name type="scientific">Escherichia coli</name>
    <dbReference type="NCBI Taxonomy" id="562"/>
    <lineage>
        <taxon>Bacteria</taxon>
        <taxon>Pseudomonadati</taxon>
        <taxon>Pseudomonadota</taxon>
        <taxon>Gammaproteobacteria</taxon>
        <taxon>Enterobacterales</taxon>
        <taxon>Enterobacteriaceae</taxon>
        <taxon>Escherichia</taxon>
    </lineage>
</organism>
<evidence type="ECO:0000313" key="2">
    <source>
        <dbReference type="Proteomes" id="UP000254052"/>
    </source>
</evidence>
<gene>
    <name evidence="1" type="primary">traE_1</name>
    <name evidence="1" type="ORF">NCTC9962_05153</name>
</gene>
<protein>
    <submittedName>
        <fullName evidence="1">Conjugal transfer protein TraE</fullName>
    </submittedName>
</protein>
<accession>A0A377BED8</accession>
<proteinExistence type="predicted"/>